<comment type="caution">
    <text evidence="4">The sequence shown here is derived from an EMBL/GenBank/DDBJ whole genome shotgun (WGS) entry which is preliminary data.</text>
</comment>
<dbReference type="Gene3D" id="3.10.620.30">
    <property type="match status" value="1"/>
</dbReference>
<keyword evidence="5" id="KW-1185">Reference proteome</keyword>
<feature type="domain" description="Transglutaminase-like" evidence="3">
    <location>
        <begin position="480"/>
        <end position="550"/>
    </location>
</feature>
<dbReference type="SMART" id="SM00460">
    <property type="entry name" value="TGc"/>
    <property type="match status" value="1"/>
</dbReference>
<dbReference type="InterPro" id="IPR038765">
    <property type="entry name" value="Papain-like_cys_pep_sf"/>
</dbReference>
<feature type="transmembrane region" description="Helical" evidence="2">
    <location>
        <begin position="622"/>
        <end position="647"/>
    </location>
</feature>
<dbReference type="InterPro" id="IPR021878">
    <property type="entry name" value="TgpA_N"/>
</dbReference>
<sequence>MASHRRTLAAAAAVLLASLSLYPVFIGTGWFFAGIGSAIVVGLAGTLARLRRLPLAADLAIGVIALLLYLNVTFSNARSYGHLLPTPASLAALWHIAGQGFDEAAKYAPPVPELRGMVLLAAAGIGIAALLTDLIAVRFGSAALAGLPLLLLFTEPFTLSVSRGFVGTTVAFIAGVAGYLGLLSSEARDRIREWEHQDPSDTDAPDTRALAATGRRVGFAAVALALFIPLFVPGLHMTRLFGQGQPGIGGNTGNGAAVAGFPDPNTHLSQQLTEAQAVTELAYTTTDATPGYLQLYVLDQLTDTGWHLLGQPQDHATVGPRLPTAPGLSNYTGTARETTRISIAQGIGTDALYALPVPFPATTVTAQGSVRADRATLMVFDPGVTLGGMDYTVESVDESPPAALLNEAPPPQGDIAARDLSVPSSYDSLRALAESVVRLAGAKTEFQKALALQNWLAGGTFSYTVHAPTFDDAAGLTKFLTVTKTGYCLHFSYAMAVLSRLLGIPARVAFGFTPGTTVSTGTWVVTSHDAHAWPELYFQGFGWLRFEPTPTGANGQGSAIPPSYTLNSTGPGSATQPATGPSIAPTANPTGFPRGFQHVLVPPGGGGVAGGGGVRAGGPDPWVIFGLTVAGLAAIALIAPLCGRLVVRRRRWRHRTGDGAGRPGVVPAGHAGGLEGRIRARDEAWAHAAWQELRDDLIDYGAGCQPSESPRAVATRAGGALSLGEPARAALGRIALAEERARYAARPTDGSGLRADSTAVRRAIAAAVPRGDRWRARLLPASVVGPTMSALSAATDALGRIGPWWLGRFRG</sequence>
<feature type="compositionally biased region" description="Polar residues" evidence="1">
    <location>
        <begin position="564"/>
        <end position="583"/>
    </location>
</feature>
<feature type="transmembrane region" description="Helical" evidence="2">
    <location>
        <begin position="118"/>
        <end position="141"/>
    </location>
</feature>
<reference evidence="4 5" key="1">
    <citation type="submission" date="2018-11" db="EMBL/GenBank/DDBJ databases">
        <title>Trebonia kvetii gen.nov., sp.nov., a novel acidophilic actinobacterium, and proposal of the new actinobacterial family Treboniaceae fam. nov.</title>
        <authorList>
            <person name="Rapoport D."/>
            <person name="Sagova-Mareckova M."/>
            <person name="Sedlacek I."/>
            <person name="Provaznik J."/>
            <person name="Kralova S."/>
            <person name="Pavlinic D."/>
            <person name="Benes V."/>
            <person name="Kopecky J."/>
        </authorList>
    </citation>
    <scope>NUCLEOTIDE SEQUENCE [LARGE SCALE GENOMIC DNA]</scope>
    <source>
        <strain evidence="4 5">15Tr583</strain>
    </source>
</reference>
<dbReference type="InterPro" id="IPR052901">
    <property type="entry name" value="Bact_TGase-like"/>
</dbReference>
<dbReference type="Proteomes" id="UP000460272">
    <property type="component" value="Unassembled WGS sequence"/>
</dbReference>
<dbReference type="Pfam" id="PF13559">
    <property type="entry name" value="DUF4129"/>
    <property type="match status" value="1"/>
</dbReference>
<evidence type="ECO:0000256" key="2">
    <source>
        <dbReference type="SAM" id="Phobius"/>
    </source>
</evidence>
<keyword evidence="2" id="KW-0472">Membrane</keyword>
<proteinExistence type="predicted"/>
<dbReference type="PANTHER" id="PTHR42736">
    <property type="entry name" value="PROTEIN-GLUTAMINE GAMMA-GLUTAMYLTRANSFERASE"/>
    <property type="match status" value="1"/>
</dbReference>
<dbReference type="Pfam" id="PF01841">
    <property type="entry name" value="Transglut_core"/>
    <property type="match status" value="1"/>
</dbReference>
<accession>A0A6P2BWT1</accession>
<evidence type="ECO:0000313" key="4">
    <source>
        <dbReference type="EMBL" id="TVZ03177.1"/>
    </source>
</evidence>
<name>A0A6P2BWT1_9ACTN</name>
<dbReference type="RefSeq" id="WP_145855691.1">
    <property type="nucleotide sequence ID" value="NZ_RPFW01000004.1"/>
</dbReference>
<dbReference type="OrthoDB" id="9804023at2"/>
<feature type="region of interest" description="Disordered" evidence="1">
    <location>
        <begin position="552"/>
        <end position="583"/>
    </location>
</feature>
<dbReference type="EMBL" id="RPFW01000004">
    <property type="protein sequence ID" value="TVZ03177.1"/>
    <property type="molecule type" value="Genomic_DNA"/>
</dbReference>
<protein>
    <recommendedName>
        <fullName evidence="3">Transglutaminase-like domain-containing protein</fullName>
    </recommendedName>
</protein>
<dbReference type="SUPFAM" id="SSF54001">
    <property type="entry name" value="Cysteine proteinases"/>
    <property type="match status" value="1"/>
</dbReference>
<feature type="transmembrane region" description="Helical" evidence="2">
    <location>
        <begin position="161"/>
        <end position="182"/>
    </location>
</feature>
<dbReference type="PANTHER" id="PTHR42736:SF1">
    <property type="entry name" value="PROTEIN-GLUTAMINE GAMMA-GLUTAMYLTRANSFERASE"/>
    <property type="match status" value="1"/>
</dbReference>
<evidence type="ECO:0000256" key="1">
    <source>
        <dbReference type="SAM" id="MobiDB-lite"/>
    </source>
</evidence>
<dbReference type="Pfam" id="PF11992">
    <property type="entry name" value="TgpA_N"/>
    <property type="match status" value="1"/>
</dbReference>
<feature type="transmembrane region" description="Helical" evidence="2">
    <location>
        <begin position="217"/>
        <end position="236"/>
    </location>
</feature>
<organism evidence="4 5">
    <name type="scientific">Trebonia kvetii</name>
    <dbReference type="NCBI Taxonomy" id="2480626"/>
    <lineage>
        <taxon>Bacteria</taxon>
        <taxon>Bacillati</taxon>
        <taxon>Actinomycetota</taxon>
        <taxon>Actinomycetes</taxon>
        <taxon>Streptosporangiales</taxon>
        <taxon>Treboniaceae</taxon>
        <taxon>Trebonia</taxon>
    </lineage>
</organism>
<keyword evidence="2" id="KW-1133">Transmembrane helix</keyword>
<gene>
    <name evidence="4" type="ORF">EAS64_22315</name>
</gene>
<feature type="transmembrane region" description="Helical" evidence="2">
    <location>
        <begin position="55"/>
        <end position="74"/>
    </location>
</feature>
<dbReference type="InterPro" id="IPR025403">
    <property type="entry name" value="TgpA-like_C"/>
</dbReference>
<dbReference type="AlphaFoldDB" id="A0A6P2BWT1"/>
<dbReference type="InterPro" id="IPR002931">
    <property type="entry name" value="Transglutaminase-like"/>
</dbReference>
<evidence type="ECO:0000313" key="5">
    <source>
        <dbReference type="Proteomes" id="UP000460272"/>
    </source>
</evidence>
<evidence type="ECO:0000259" key="3">
    <source>
        <dbReference type="SMART" id="SM00460"/>
    </source>
</evidence>
<keyword evidence="2" id="KW-0812">Transmembrane</keyword>